<evidence type="ECO:0000313" key="2">
    <source>
        <dbReference type="Proteomes" id="UP000184517"/>
    </source>
</evidence>
<proteinExistence type="predicted"/>
<dbReference type="Gene3D" id="1.10.10.10">
    <property type="entry name" value="Winged helix-like DNA-binding domain superfamily/Winged helix DNA-binding domain"/>
    <property type="match status" value="1"/>
</dbReference>
<evidence type="ECO:0008006" key="3">
    <source>
        <dbReference type="Google" id="ProtNLM"/>
    </source>
</evidence>
<accession>A0A1M5N0A1</accession>
<name>A0A1M5N0A1_9GAMM</name>
<protein>
    <recommendedName>
        <fullName evidence="3">Helix-turn-helix domain-containing protein</fullName>
    </recommendedName>
</protein>
<dbReference type="AlphaFoldDB" id="A0A1M5N0A1"/>
<evidence type="ECO:0000313" key="1">
    <source>
        <dbReference type="EMBL" id="SHG82822.1"/>
    </source>
</evidence>
<keyword evidence="2" id="KW-1185">Reference proteome</keyword>
<dbReference type="OrthoDB" id="5735527at2"/>
<gene>
    <name evidence="1" type="ORF">SAMN02745753_04563</name>
</gene>
<dbReference type="EMBL" id="FQVF01000032">
    <property type="protein sequence ID" value="SHG82822.1"/>
    <property type="molecule type" value="Genomic_DNA"/>
</dbReference>
<dbReference type="Proteomes" id="UP000184517">
    <property type="component" value="Unassembled WGS sequence"/>
</dbReference>
<dbReference type="RefSeq" id="WP_072842376.1">
    <property type="nucleotide sequence ID" value="NZ_FQVF01000032.1"/>
</dbReference>
<dbReference type="STRING" id="1122206.SAMN02745753_04563"/>
<dbReference type="Pfam" id="PF09904">
    <property type="entry name" value="HTH_43"/>
    <property type="match status" value="1"/>
</dbReference>
<reference evidence="2" key="1">
    <citation type="submission" date="2016-11" db="EMBL/GenBank/DDBJ databases">
        <authorList>
            <person name="Varghese N."/>
            <person name="Submissions S."/>
        </authorList>
    </citation>
    <scope>NUCLEOTIDE SEQUENCE [LARGE SCALE GENOMIC DNA]</scope>
    <source>
        <strain evidence="2">DSM 16579</strain>
    </source>
</reference>
<organism evidence="1 2">
    <name type="scientific">Marinomonas polaris DSM 16579</name>
    <dbReference type="NCBI Taxonomy" id="1122206"/>
    <lineage>
        <taxon>Bacteria</taxon>
        <taxon>Pseudomonadati</taxon>
        <taxon>Pseudomonadota</taxon>
        <taxon>Gammaproteobacteria</taxon>
        <taxon>Oceanospirillales</taxon>
        <taxon>Oceanospirillaceae</taxon>
        <taxon>Marinomonas</taxon>
    </lineage>
</organism>
<dbReference type="InterPro" id="IPR017162">
    <property type="entry name" value="UCP037266"/>
</dbReference>
<sequence length="92" mass="10718">MEVSNDIKRKFDIINALSKVERPTLSYLQHETDIPESTLKRQLAAIRACFGMRILFVREPDGNRGAVGYYILADWGVIDRDEFFKFYIKSMV</sequence>
<dbReference type="InterPro" id="IPR036388">
    <property type="entry name" value="WH-like_DNA-bd_sf"/>
</dbReference>